<evidence type="ECO:0000256" key="2">
    <source>
        <dbReference type="ARBA" id="ARBA00022840"/>
    </source>
</evidence>
<dbReference type="OrthoDB" id="9802264at2"/>
<sequence>MCLELQLHSQRDDFTLNIELTLPQTGVSALFGPSGSGKTSCLRAMAGLDRFSGGYFSVNGEVWQDDKQGIYLATHQREIGYVFQEASLFPHLNVEQNLLFGHRLTRPEKRKVSISDTCELLSISHLLTRRPSCLSGGERQRVSIARALLSSPKLLLMDEPLSALDATLKQEIIPYLERLHQQLSIPVVYVSHDLEEVKRLADYMVFLEQGRVSQQAYLSNLNLEPQARTQQHYLKAV</sequence>
<dbReference type="STRING" id="1331007.AALB_1827"/>
<evidence type="ECO:0000313" key="4">
    <source>
        <dbReference type="EMBL" id="GAD01747.1"/>
    </source>
</evidence>
<protein>
    <submittedName>
        <fullName evidence="4">Molybdenum transport ATP-binding protein ModC</fullName>
    </submittedName>
</protein>
<comment type="caution">
    <text evidence="4">The sequence shown here is derived from an EMBL/GenBank/DDBJ whole genome shotgun (WGS) entry which is preliminary data.</text>
</comment>
<dbReference type="GO" id="GO:0015098">
    <property type="term" value="F:molybdate ion transmembrane transporter activity"/>
    <property type="evidence" value="ECO:0007669"/>
    <property type="project" value="InterPro"/>
</dbReference>
<dbReference type="RefSeq" id="WP_016401515.1">
    <property type="nucleotide sequence ID" value="NZ_BARX01000010.1"/>
</dbReference>
<dbReference type="GO" id="GO:0016020">
    <property type="term" value="C:membrane"/>
    <property type="evidence" value="ECO:0007669"/>
    <property type="project" value="InterPro"/>
</dbReference>
<dbReference type="PANTHER" id="PTHR43514:SF10">
    <property type="entry name" value="MOLYBDENUM IMPORT ATP-BINDING PROTEIN MODC 2"/>
    <property type="match status" value="1"/>
</dbReference>
<feature type="domain" description="ABC transporter" evidence="3">
    <location>
        <begin position="5"/>
        <end position="234"/>
    </location>
</feature>
<dbReference type="Pfam" id="PF00005">
    <property type="entry name" value="ABC_tran"/>
    <property type="match status" value="1"/>
</dbReference>
<dbReference type="SMART" id="SM00382">
    <property type="entry name" value="AAA"/>
    <property type="match status" value="1"/>
</dbReference>
<dbReference type="GO" id="GO:0016887">
    <property type="term" value="F:ATP hydrolysis activity"/>
    <property type="evidence" value="ECO:0007669"/>
    <property type="project" value="InterPro"/>
</dbReference>
<evidence type="ECO:0000313" key="5">
    <source>
        <dbReference type="Proteomes" id="UP000014461"/>
    </source>
</evidence>
<name>R9PK72_AGAAL</name>
<reference evidence="4" key="1">
    <citation type="journal article" date="2013" name="Genome Announc.">
        <title>Draft Genome Sequence of Agarivorans albus Strain MKT 106T, an Agarolytic Marine Bacterium.</title>
        <authorList>
            <person name="Yasuike M."/>
            <person name="Nakamura Y."/>
            <person name="Kai W."/>
            <person name="Fujiwara A."/>
            <person name="Fukui Y."/>
            <person name="Satomi M."/>
            <person name="Sano M."/>
        </authorList>
    </citation>
    <scope>NUCLEOTIDE SEQUENCE [LARGE SCALE GENOMIC DNA]</scope>
</reference>
<proteinExistence type="predicted"/>
<dbReference type="InterPro" id="IPR027417">
    <property type="entry name" value="P-loop_NTPase"/>
</dbReference>
<keyword evidence="2 4" id="KW-0067">ATP-binding</keyword>
<dbReference type="GO" id="GO:0005524">
    <property type="term" value="F:ATP binding"/>
    <property type="evidence" value="ECO:0007669"/>
    <property type="project" value="UniProtKB-KW"/>
</dbReference>
<keyword evidence="5" id="KW-1185">Reference proteome</keyword>
<dbReference type="PANTHER" id="PTHR43514">
    <property type="entry name" value="ABC TRANSPORTER I FAMILY MEMBER 10"/>
    <property type="match status" value="1"/>
</dbReference>
<dbReference type="PROSITE" id="PS00211">
    <property type="entry name" value="ABC_TRANSPORTER_1"/>
    <property type="match status" value="1"/>
</dbReference>
<accession>R9PK72</accession>
<evidence type="ECO:0000259" key="3">
    <source>
        <dbReference type="PROSITE" id="PS50893"/>
    </source>
</evidence>
<keyword evidence="1" id="KW-0547">Nucleotide-binding</keyword>
<evidence type="ECO:0000256" key="1">
    <source>
        <dbReference type="ARBA" id="ARBA00022741"/>
    </source>
</evidence>
<organism evidence="4 5">
    <name type="scientific">Agarivorans albus MKT 106</name>
    <dbReference type="NCBI Taxonomy" id="1331007"/>
    <lineage>
        <taxon>Bacteria</taxon>
        <taxon>Pseudomonadati</taxon>
        <taxon>Pseudomonadota</taxon>
        <taxon>Gammaproteobacteria</taxon>
        <taxon>Alteromonadales</taxon>
        <taxon>Alteromonadaceae</taxon>
        <taxon>Agarivorans</taxon>
    </lineage>
</organism>
<dbReference type="PROSITE" id="PS50893">
    <property type="entry name" value="ABC_TRANSPORTER_2"/>
    <property type="match status" value="1"/>
</dbReference>
<dbReference type="Gene3D" id="3.40.50.300">
    <property type="entry name" value="P-loop containing nucleotide triphosphate hydrolases"/>
    <property type="match status" value="1"/>
</dbReference>
<gene>
    <name evidence="4" type="ORF">AALB_1827</name>
</gene>
<dbReference type="Proteomes" id="UP000014461">
    <property type="component" value="Unassembled WGS sequence"/>
</dbReference>
<dbReference type="GO" id="GO:0140359">
    <property type="term" value="F:ABC-type transporter activity"/>
    <property type="evidence" value="ECO:0007669"/>
    <property type="project" value="InterPro"/>
</dbReference>
<dbReference type="SUPFAM" id="SSF52540">
    <property type="entry name" value="P-loop containing nucleoside triphosphate hydrolases"/>
    <property type="match status" value="1"/>
</dbReference>
<dbReference type="AlphaFoldDB" id="R9PK72"/>
<dbReference type="NCBIfam" id="TIGR02142">
    <property type="entry name" value="modC_ABC"/>
    <property type="match status" value="1"/>
</dbReference>
<dbReference type="InterPro" id="IPR017871">
    <property type="entry name" value="ABC_transporter-like_CS"/>
</dbReference>
<dbReference type="EMBL" id="BARX01000010">
    <property type="protein sequence ID" value="GAD01747.1"/>
    <property type="molecule type" value="Genomic_DNA"/>
</dbReference>
<dbReference type="InterPro" id="IPR003593">
    <property type="entry name" value="AAA+_ATPase"/>
</dbReference>
<dbReference type="InterPro" id="IPR011868">
    <property type="entry name" value="ModC_ABC_ATP-bd"/>
</dbReference>
<dbReference type="InterPro" id="IPR050334">
    <property type="entry name" value="Molybdenum_import_ModC"/>
</dbReference>
<dbReference type="InterPro" id="IPR003439">
    <property type="entry name" value="ABC_transporter-like_ATP-bd"/>
</dbReference>